<dbReference type="CDD" id="cd15648">
    <property type="entry name" value="PHD1_NSD1_2"/>
    <property type="match status" value="1"/>
</dbReference>
<organism evidence="33">
    <name type="scientific">Nothobranchius rachovii</name>
    <name type="common">bluefin notho</name>
    <dbReference type="NCBI Taxonomy" id="451742"/>
    <lineage>
        <taxon>Eukaryota</taxon>
        <taxon>Metazoa</taxon>
        <taxon>Chordata</taxon>
        <taxon>Craniata</taxon>
        <taxon>Vertebrata</taxon>
        <taxon>Euteleostomi</taxon>
        <taxon>Actinopterygii</taxon>
        <taxon>Neopterygii</taxon>
        <taxon>Teleostei</taxon>
        <taxon>Neoteleostei</taxon>
        <taxon>Acanthomorphata</taxon>
        <taxon>Ovalentaria</taxon>
        <taxon>Atherinomorphae</taxon>
        <taxon>Cyprinodontiformes</taxon>
        <taxon>Nothobranchiidae</taxon>
        <taxon>Nothobranchius</taxon>
    </lineage>
</organism>
<dbReference type="PROSITE" id="PS51215">
    <property type="entry name" value="AWS"/>
    <property type="match status" value="1"/>
</dbReference>
<sequence>MSGPHRGSDRKSHQSSCPLTPTRDPSHPFRLYKQPLGLTMSATASSLKHTSVYRFTQTDHSSSSSSSSSTYSPIRRLQHLTSMVSQPDLVLPVRDPERSWEWAAHRKEKSKTERDSWSDYREYSVTQIPNPEESFSPSSCGQKQPEGQSGSKNTPPENCNDSVVTEKKTGCFSGPPSPAFSLDSNSPFANGLLHFESTLFGTEDDDEEQGTTSPIEGLQDKTKTVPQSPHRNTLLDTKDAVLPSAKVVTRSQSSGQRRRYWDGSEDEWDSDTELFLFEDSPSWQSVFYEMNQNWPKSVLAGQSCTRIGSRSFKPQSQQNNLKKKPLPPVKFVEGEVVWAKFSRRPWWPCEVVVDPSQGVFHKLKEPSDRPCRLYYVRTFGEPKDFFWVEEKSTHTFHGGFEFEQLILLRRRGKQREQTSKYTIAKRFQNSWKSSVAEAESVLPGRPKLTSSMSSSTDSTFPCSSAVEGENKPHPTFPPPVSPTSALSETLHITNGSISSTRKPSTLKKPSGKKKQNKSLKDTWSKNSKKTLNCSPDQSERDNGECPYSDLESVPKILCPKALERQPKLVPAQPSVTVAKELKKQPEIQSGLWFSKSGKDRRPKTTSSVPDRSLFSKVPCKKKNISTVSKKTLVSFASSFGGGSNDQAPLLDKHKTTENNPLLEQPGSLKCKTVEGSTNSSSVDQSGFLDKEKTQSSAERAFSKDIQIVSNSTDLVTDQSSDLLGSSDVPEDVESSKKVQFNDKSSVLKSLKSVSEAKLSSVTSNKHVSKTDKILDKEKESNKTLASCLQAGMNDPELRLKEQTSLVSKCRLPFVKLIRKEINDKKHLNFDATICLTDQAECAKKEKTEVKKSSCQSDCVNRKSSSSVNNLGPLKVSVKKLRASGGSDVIRLSLESPHEGNTMASDISVDELVGLEEKQVPISKVSPNNGTYSSPTKSDQSENEKTPVKSSDRLDSTDQVTAFNPTPQPSHPYGDQGCRESLVPEDLSSQESKTAIVLKLVPEVNEVLNEQPAHLPASNRLMTRALKAMHEVDQKQGKAQHEVEQKQLLNTLRQEFEWKEAKLDACNKINFLKPHHTDNGESDQGTISSCSSPSLILSDSNDFDVKSEDEDLSTPPMDFIPLTSKVKARPEDQSLNTQPPLPPTSPFSFINDFKNAEVVSFQSLANKNNGKPISFKTDTNYKFSTFLMMLKDLHDTREREGAPLELEIGPPSAHVKEEPSMLPQEDLPAEHIQNVEFVSTQTNSSPVEQESSSIHKPKRPYYRRGSHWLKRKNNRRVPSHSARSRPRFPGYESSSAKTSLPEMNSTSEVSLRVLDIQSSSREDQVEGSGGMVSQEEDEERWIRLKGNEEIMVPLEQEEQENQLVADFTKKSPGLTHDVGDGDKAQSENKRIRKPSKRLIEWTEEYNQIFPTKKKTKKPLQLIGKTTEPITSMSELSELDQNEHERSSSTLPLEILTPPPEEITSVTTSELHIPRSEHASIQDLPMLSMNTLTPPPEAKHSPSEGLTKDKDGTPVLEKKRKRKPTQKILEYCLEAEATTGPKKKIKGLKNNSNAAFQSVSDSAPPSLKPKNKSHPSSISTPADDITTCASEPSNQNPPGPSTSTPLQSEPRQVEAAPADASQLDDNINSSPEDIKETTESEGDLSGLDQSFSSMKDNLSLCDDTLSPTRKIIGDRGGPASMKENVCQICEKTGELLLCEGQCCGAFHLPCISLAKAPKGKFVCPECKSGIHTCFVCKKRSEDVRRCMIPVCGKFYHGECIASYAPTAPVNRGFRCSIHVCLTCFITSPNSSSISKGRLVRCVRCPVAYHANDLCMAAGSMVLSNNSIICPNHFTPRRRYKNHEHVNVSWCFVCTEGGSLLCCESCPAAFHRECLNIEMPKGSWFCNDCKAGKKPRYKDILWVKVGRYRWWPAEVSHPKTIPENIQRRRHDVGEFPVHFFGSNDYLWTYQARAFPYMDVDANSKEKMGKGVDATYKKALEEAAVRFRELQAEKELRQLQEDKKNDRKPPPYKHIKVNRPIGKVQIFTADLSEIPRCNCKSSDESPCGMDSECINRMLLYECHPQVCPAGERCLNQAFTKRQYSQVEIFRTLSRGWGLRCIHDIKKGHFVTEYVGEVIDEEECRSRIRHAQENDICNFYMLTLDKDRIIDAGPKGNEARFMNHSCQPNCETQKWTVSGDTRVGLFALVDITAGTELTFNYNLECLGNGKTVCKCGAPNCSGFLGVRPKNNPPSDDKGRKLKRRGPGRRKKKVVMTKEREDECFKCGDGGQMVSCKKPGCPKVYHADCLNLTKRPAGRWECPWHQCDLCGKEAASFCEMCPSSYCRQHREGLLFISKLDGKLCCNEHDPCGPEPLEPGEIREYVPEQSSQNSGLGMAVLPSAASGATDSLKQTGSSNKKVGRSSTRRETPEAFPAFSIPVPITVPIAAPATSPSHSSSSSPGSPHVFDLPHYSPISSYEEERDVLDVDEEELLAEEEELVEEGEVRRQKSDTPKEDGEEVDLEYLELKDEDDEDEEEEDEDEDDEKKKFIKEEPEEEADPEERENFLQQLYKFMEDRGTPINKPPVLGYKDLNLFKLFRLVYHLGGCHKIESGTVWKQVYMDLGIPVLNSAASYNVKTAYKKYLYGFEEYCHSASITFRTIHHNTPPPAVLLSNHKRARAELKESAAHGKVEPADDKQEESDSDSESEKEVKERHLSLRGRRCVGGRLRLPRPELPDQGENSEEQNRDLRRRSSRRMDDSEKGSDEEEEDDEEEEEDEEEDEMRRNRSEDEEDGDSVTGTKVRVKYGRGKTQKIYEAHIKKADNDNGEQFYLVHYYGWNVRYDEWVKADRIIWPAEKGTRRTQRKKVKNKDVPEREREKDEEKLTPLGGVKPTGLKRGRPQIRTPPTSSAGRGILRTGGGEGQSNGRFTRMDSSNLANGDDTPRRRTRRTSSMYESDQASNEDSGNSSVDSETDDPPEKNDHLLPWQKSSQPEEEQEDAEEEMEVKEVMEESNVVEHADSSPVAMVTSAPLSAVAIPGCPSTLQEKADVELSQSERREEAQGADPFGESSMMSPDLDRDSRTCPVPSITSVQCQNKMSPGQEVLHETALHMIILQGEAASSPRATEDSSHSSPQASPRVKGRRPNLREAGSETFPIIPFCNISPPNLSPCTPQAAVLSASSRSILKRQDEPMVVLHCLSSQHLLPKSSSANSDTDSATEEEVVGEGGGLEPSPQERLKQKSEQSPADRKERIPEDVSPKNTSTAKALVSPPHPERRSDVGVRANNLPHPVEAPRSNQAEEDPDEEPEVHAGSPPPVPEVPAPVPVEELEPQIGPEALVCHEVDLDDPDDKEKPSSSSDHLLMLREQQEALPPLPLVVHSCLTPHSSPHPPQPQVRPFLLAPKPNTCPKEHHSVNEATEEEQGAARGELEGDFSPGFEGSASSSTTSLLSLQENKDRGQKRVSDCSSSPSAKKHKRSQKRPHAAAKVDKNGAGHSSDSEDQSRLLSLSKPHKSRCPGLSPPSAHSKDKQSPPPHQRSYKWTLQLDELDSMSSAERISFLQEKLQEMKKYYMSLKSEVASIDRRRKRLKKKEREVSNTTASTSSGSSDTGMSPSSASPTQNTVAVECR</sequence>
<feature type="region of interest" description="Disordered" evidence="26">
    <location>
        <begin position="2833"/>
        <end position="2995"/>
    </location>
</feature>
<evidence type="ECO:0000256" key="4">
    <source>
        <dbReference type="ARBA" id="ARBA00022454"/>
    </source>
</evidence>
<dbReference type="PROSITE" id="PS50280">
    <property type="entry name" value="SET"/>
    <property type="match status" value="1"/>
</dbReference>
<keyword evidence="4" id="KW-0158">Chromosome</keyword>
<accession>A0A1A8RWZ3</accession>
<dbReference type="EC" id="2.1.1.357" evidence="22"/>
<keyword evidence="18" id="KW-0010">Activator</keyword>
<feature type="domain" description="PWWP" evidence="29">
    <location>
        <begin position="333"/>
        <end position="399"/>
    </location>
</feature>
<feature type="region of interest" description="Disordered" evidence="26">
    <location>
        <begin position="3011"/>
        <end position="3060"/>
    </location>
</feature>
<evidence type="ECO:0000256" key="2">
    <source>
        <dbReference type="ARBA" id="ARBA00004286"/>
    </source>
</evidence>
<feature type="compositionally biased region" description="Polar residues" evidence="26">
    <location>
        <begin position="924"/>
        <end position="937"/>
    </location>
</feature>
<evidence type="ECO:0000256" key="5">
    <source>
        <dbReference type="ARBA" id="ARBA00022491"/>
    </source>
</evidence>
<feature type="compositionally biased region" description="Polar residues" evidence="26">
    <location>
        <begin position="124"/>
        <end position="162"/>
    </location>
</feature>
<feature type="compositionally biased region" description="Polar residues" evidence="26">
    <location>
        <begin position="3592"/>
        <end position="3601"/>
    </location>
</feature>
<dbReference type="InterPro" id="IPR047430">
    <property type="entry name" value="PHD4_NSD1"/>
</dbReference>
<dbReference type="InterPro" id="IPR013083">
    <property type="entry name" value="Znf_RING/FYVE/PHD"/>
</dbReference>
<dbReference type="InterPro" id="IPR047433">
    <property type="entry name" value="SET_NSD1"/>
</dbReference>
<evidence type="ECO:0000256" key="24">
    <source>
        <dbReference type="ARBA" id="ARBA00081785"/>
    </source>
</evidence>
<evidence type="ECO:0000259" key="28">
    <source>
        <dbReference type="PROSITE" id="PS50280"/>
    </source>
</evidence>
<feature type="compositionally biased region" description="Polar residues" evidence="26">
    <location>
        <begin position="2379"/>
        <end position="2393"/>
    </location>
</feature>
<dbReference type="CDD" id="cd15659">
    <property type="entry name" value="PHD5_NSD1"/>
    <property type="match status" value="1"/>
</dbReference>
<feature type="region of interest" description="Disordered" evidence="26">
    <location>
        <begin position="3554"/>
        <end position="3601"/>
    </location>
</feature>
<evidence type="ECO:0000256" key="3">
    <source>
        <dbReference type="ARBA" id="ARBA00018028"/>
    </source>
</evidence>
<dbReference type="SMART" id="SM00570">
    <property type="entry name" value="AWS"/>
    <property type="match status" value="1"/>
</dbReference>
<evidence type="ECO:0000259" key="32">
    <source>
        <dbReference type="PROSITE" id="PS51215"/>
    </source>
</evidence>
<feature type="region of interest" description="Disordered" evidence="26">
    <location>
        <begin position="3356"/>
        <end position="3514"/>
    </location>
</feature>
<evidence type="ECO:0000259" key="29">
    <source>
        <dbReference type="PROSITE" id="PS50812"/>
    </source>
</evidence>
<dbReference type="SMART" id="SM00249">
    <property type="entry name" value="PHD"/>
    <property type="match status" value="5"/>
</dbReference>
<dbReference type="InterPro" id="IPR055198">
    <property type="entry name" value="NSD_PHD"/>
</dbReference>
<dbReference type="SUPFAM" id="SSF54160">
    <property type="entry name" value="Chromo domain-like"/>
    <property type="match status" value="1"/>
</dbReference>
<dbReference type="FunFam" id="2.30.30.140:FF:000004">
    <property type="entry name" value="Histone-lysine N-methyltransferase"/>
    <property type="match status" value="1"/>
</dbReference>
<feature type="region of interest" description="Disordered" evidence="26">
    <location>
        <begin position="3318"/>
        <end position="3341"/>
    </location>
</feature>
<feature type="compositionally biased region" description="Basic and acidic residues" evidence="26">
    <location>
        <begin position="2659"/>
        <end position="2671"/>
    </location>
</feature>
<evidence type="ECO:0000256" key="11">
    <source>
        <dbReference type="ARBA" id="ARBA00022723"/>
    </source>
</evidence>
<dbReference type="FunFam" id="2.30.30.140:FF:000012">
    <property type="entry name" value="AT-rich interactive domain-containing protein 4A"/>
    <property type="match status" value="1"/>
</dbReference>
<dbReference type="Gene3D" id="3.30.40.10">
    <property type="entry name" value="Zinc/RING finger domain, C3HC4 (zinc finger)"/>
    <property type="match status" value="4"/>
</dbReference>
<dbReference type="FunFam" id="3.30.40.10:FF:000025">
    <property type="entry name" value="Histone-lysine N-methyltransferase"/>
    <property type="match status" value="1"/>
</dbReference>
<dbReference type="GO" id="GO:0003712">
    <property type="term" value="F:transcription coregulator activity"/>
    <property type="evidence" value="ECO:0007669"/>
    <property type="project" value="UniProtKB-ARBA"/>
</dbReference>
<keyword evidence="16" id="KW-0156">Chromatin regulator</keyword>
<dbReference type="Gene3D" id="2.170.270.10">
    <property type="entry name" value="SET domain"/>
    <property type="match status" value="1"/>
</dbReference>
<evidence type="ECO:0000259" key="31">
    <source>
        <dbReference type="PROSITE" id="PS51011"/>
    </source>
</evidence>
<evidence type="ECO:0000256" key="26">
    <source>
        <dbReference type="SAM" id="MobiDB-lite"/>
    </source>
</evidence>
<dbReference type="Pfam" id="PF17982">
    <property type="entry name" value="C5HCH"/>
    <property type="match status" value="1"/>
</dbReference>
<feature type="compositionally biased region" description="Basic and acidic residues" evidence="26">
    <location>
        <begin position="3208"/>
        <end position="3232"/>
    </location>
</feature>
<dbReference type="InterPro" id="IPR047473">
    <property type="entry name" value="CBD_RBP1-like"/>
</dbReference>
<dbReference type="FunFam" id="3.30.40.10:FF:000093">
    <property type="entry name" value="Histone-lysine N-methyltransferase"/>
    <property type="match status" value="1"/>
</dbReference>
<dbReference type="Pfam" id="PF11717">
    <property type="entry name" value="Tudor-knot"/>
    <property type="match status" value="1"/>
</dbReference>
<evidence type="ECO:0000256" key="22">
    <source>
        <dbReference type="ARBA" id="ARBA00066810"/>
    </source>
</evidence>
<evidence type="ECO:0000256" key="25">
    <source>
        <dbReference type="PROSITE-ProRule" id="PRU00146"/>
    </source>
</evidence>
<evidence type="ECO:0000256" key="12">
    <source>
        <dbReference type="ARBA" id="ARBA00022737"/>
    </source>
</evidence>
<evidence type="ECO:0000259" key="27">
    <source>
        <dbReference type="PROSITE" id="PS50016"/>
    </source>
</evidence>
<feature type="compositionally biased region" description="Low complexity" evidence="26">
    <location>
        <begin position="2424"/>
        <end position="2440"/>
    </location>
</feature>
<comment type="catalytic activity">
    <reaction evidence="21">
        <text>L-lysyl(36)-[histone H3] + 2 S-adenosyl-L-methionine = N(6),N(6)-dimethyl-L-lysyl(36)-[histone H3] + 2 S-adenosyl-L-homocysteine + 2 H(+)</text>
        <dbReference type="Rhea" id="RHEA:60308"/>
        <dbReference type="Rhea" id="RHEA-COMP:9785"/>
        <dbReference type="Rhea" id="RHEA-COMP:9787"/>
        <dbReference type="ChEBI" id="CHEBI:15378"/>
        <dbReference type="ChEBI" id="CHEBI:29969"/>
        <dbReference type="ChEBI" id="CHEBI:57856"/>
        <dbReference type="ChEBI" id="CHEBI:59789"/>
        <dbReference type="ChEBI" id="CHEBI:61976"/>
        <dbReference type="EC" id="2.1.1.357"/>
    </reaction>
</comment>
<feature type="compositionally biased region" description="Basic and acidic residues" evidence="26">
    <location>
        <begin position="2478"/>
        <end position="2490"/>
    </location>
</feature>
<dbReference type="Gene3D" id="1.10.150.60">
    <property type="entry name" value="ARID DNA-binding domain"/>
    <property type="match status" value="1"/>
</dbReference>
<dbReference type="Pfam" id="PF01388">
    <property type="entry name" value="ARID"/>
    <property type="match status" value="1"/>
</dbReference>
<dbReference type="InterPro" id="IPR059153">
    <property type="entry name" value="NSD_PHD-1st"/>
</dbReference>
<feature type="domain" description="AWS" evidence="32">
    <location>
        <begin position="2028"/>
        <end position="2078"/>
    </location>
</feature>
<feature type="domain" description="PHD-type" evidence="27">
    <location>
        <begin position="1845"/>
        <end position="1889"/>
    </location>
</feature>
<feature type="compositionally biased region" description="Low complexity" evidence="26">
    <location>
        <begin position="449"/>
        <end position="464"/>
    </location>
</feature>
<feature type="domain" description="ARID" evidence="31">
    <location>
        <begin position="2535"/>
        <end position="2627"/>
    </location>
</feature>
<evidence type="ECO:0000259" key="30">
    <source>
        <dbReference type="PROSITE" id="PS50868"/>
    </source>
</evidence>
<feature type="domain" description="SET" evidence="28">
    <location>
        <begin position="2080"/>
        <end position="2197"/>
    </location>
</feature>
<evidence type="ECO:0000256" key="19">
    <source>
        <dbReference type="ARBA" id="ARBA00023163"/>
    </source>
</evidence>
<keyword evidence="12" id="KW-0677">Repeat</keyword>
<dbReference type="SUPFAM" id="SSF57903">
    <property type="entry name" value="FYVE/PHD zinc finger"/>
    <property type="match status" value="3"/>
</dbReference>
<dbReference type="GO" id="GO:0016922">
    <property type="term" value="F:nuclear receptor binding"/>
    <property type="evidence" value="ECO:0007669"/>
    <property type="project" value="UniProtKB-ARBA"/>
</dbReference>
<feature type="region of interest" description="Disordered" evidence="26">
    <location>
        <begin position="3176"/>
        <end position="3297"/>
    </location>
</feature>
<evidence type="ECO:0000256" key="15">
    <source>
        <dbReference type="ARBA" id="ARBA00022843"/>
    </source>
</evidence>
<feature type="region of interest" description="Disordered" evidence="26">
    <location>
        <begin position="203"/>
        <end position="231"/>
    </location>
</feature>
<feature type="compositionally biased region" description="Basic residues" evidence="26">
    <location>
        <begin position="1254"/>
        <end position="1285"/>
    </location>
</feature>
<feature type="region of interest" description="Disordered" evidence="26">
    <location>
        <begin position="2659"/>
        <end position="2786"/>
    </location>
</feature>
<feature type="compositionally biased region" description="Basic and acidic residues" evidence="26">
    <location>
        <begin position="1376"/>
        <end position="1388"/>
    </location>
</feature>
<dbReference type="PROSITE" id="PS50812">
    <property type="entry name" value="PWWP"/>
    <property type="match status" value="2"/>
</dbReference>
<dbReference type="InterPro" id="IPR011011">
    <property type="entry name" value="Znf_FYVE_PHD"/>
</dbReference>
<evidence type="ECO:0000256" key="8">
    <source>
        <dbReference type="ARBA" id="ARBA00022603"/>
    </source>
</evidence>
<dbReference type="InterPro" id="IPR025995">
    <property type="entry name" value="Tudor-knot"/>
</dbReference>
<feature type="compositionally biased region" description="Polar residues" evidence="26">
    <location>
        <begin position="2928"/>
        <end position="2945"/>
    </location>
</feature>
<feature type="region of interest" description="Disordered" evidence="26">
    <location>
        <begin position="2471"/>
        <end position="2538"/>
    </location>
</feature>
<feature type="compositionally biased region" description="Basic and acidic residues" evidence="26">
    <location>
        <begin position="2980"/>
        <end position="2994"/>
    </location>
</feature>
<feature type="compositionally biased region" description="Acidic residues" evidence="26">
    <location>
        <begin position="2967"/>
        <end position="2979"/>
    </location>
</feature>
<dbReference type="SMART" id="SM00508">
    <property type="entry name" value="PostSET"/>
    <property type="match status" value="1"/>
</dbReference>
<feature type="compositionally biased region" description="Polar residues" evidence="26">
    <location>
        <begin position="674"/>
        <end position="684"/>
    </location>
</feature>
<feature type="region of interest" description="Disordered" evidence="26">
    <location>
        <begin position="1553"/>
        <end position="1647"/>
    </location>
</feature>
<dbReference type="InterPro" id="IPR006560">
    <property type="entry name" value="AWS_dom"/>
</dbReference>
<keyword evidence="11" id="KW-0479">Metal-binding</keyword>
<dbReference type="CDD" id="cd16868">
    <property type="entry name" value="ARID_ARID4"/>
    <property type="match status" value="1"/>
</dbReference>
<feature type="compositionally biased region" description="Basic and acidic residues" evidence="26">
    <location>
        <begin position="1"/>
        <end position="12"/>
    </location>
</feature>
<feature type="region of interest" description="Disordered" evidence="26">
    <location>
        <begin position="2379"/>
        <end position="2411"/>
    </location>
</feature>
<dbReference type="InterPro" id="IPR047426">
    <property type="entry name" value="PHD1_NSD1_2"/>
</dbReference>
<evidence type="ECO:0000256" key="18">
    <source>
        <dbReference type="ARBA" id="ARBA00023159"/>
    </source>
</evidence>
<dbReference type="GO" id="GO:0008270">
    <property type="term" value="F:zinc ion binding"/>
    <property type="evidence" value="ECO:0007669"/>
    <property type="project" value="UniProtKB-KW"/>
</dbReference>
<keyword evidence="20" id="KW-0539">Nucleus</keyword>
<dbReference type="InterPro" id="IPR019786">
    <property type="entry name" value="Zinc_finger_PHD-type_CS"/>
</dbReference>
<dbReference type="PROSITE" id="PS51011">
    <property type="entry name" value="ARID"/>
    <property type="match status" value="1"/>
</dbReference>
<comment type="subcellular location">
    <subcellularLocation>
        <location evidence="2">Chromosome</location>
    </subcellularLocation>
    <subcellularLocation>
        <location evidence="1">Nucleus</location>
    </subcellularLocation>
</comment>
<feature type="compositionally biased region" description="Polar residues" evidence="26">
    <location>
        <begin position="1599"/>
        <end position="1608"/>
    </location>
</feature>
<feature type="region of interest" description="Disordered" evidence="26">
    <location>
        <begin position="1"/>
        <end position="31"/>
    </location>
</feature>
<dbReference type="GO" id="GO:0140954">
    <property type="term" value="F:histone H3K36 dimethyltransferase activity"/>
    <property type="evidence" value="ECO:0007669"/>
    <property type="project" value="UniProtKB-EC"/>
</dbReference>
<dbReference type="InterPro" id="IPR003616">
    <property type="entry name" value="Post-SET_dom"/>
</dbReference>
<keyword evidence="9" id="KW-0808">Transferase</keyword>
<keyword evidence="6" id="KW-1017">Isopeptide bond</keyword>
<feature type="region of interest" description="Disordered" evidence="26">
    <location>
        <begin position="3093"/>
        <end position="3125"/>
    </location>
</feature>
<evidence type="ECO:0000256" key="23">
    <source>
        <dbReference type="ARBA" id="ARBA00080495"/>
    </source>
</evidence>
<evidence type="ECO:0000256" key="14">
    <source>
        <dbReference type="ARBA" id="ARBA00022833"/>
    </source>
</evidence>
<dbReference type="SUPFAM" id="SSF82199">
    <property type="entry name" value="SET domain"/>
    <property type="match status" value="1"/>
</dbReference>
<feature type="compositionally biased region" description="Polar residues" evidence="26">
    <location>
        <begin position="1291"/>
        <end position="1308"/>
    </location>
</feature>
<name>A0A1A8RWZ3_9TELE</name>
<dbReference type="SUPFAM" id="SSF46774">
    <property type="entry name" value="ARID-like"/>
    <property type="match status" value="1"/>
</dbReference>
<dbReference type="Gene3D" id="2.30.30.140">
    <property type="match status" value="3"/>
</dbReference>
<evidence type="ECO:0000256" key="1">
    <source>
        <dbReference type="ARBA" id="ARBA00004123"/>
    </source>
</evidence>
<dbReference type="Pfam" id="PF23004">
    <property type="entry name" value="PHDvar_NSD"/>
    <property type="match status" value="1"/>
</dbReference>
<feature type="compositionally biased region" description="Low complexity" evidence="26">
    <location>
        <begin position="3414"/>
        <end position="3425"/>
    </location>
</feature>
<dbReference type="SMART" id="SM00317">
    <property type="entry name" value="SET"/>
    <property type="match status" value="1"/>
</dbReference>
<gene>
    <name evidence="33" type="primary">NSD1B</name>
</gene>
<dbReference type="InterPro" id="IPR000313">
    <property type="entry name" value="PWWP_dom"/>
</dbReference>
<dbReference type="InterPro" id="IPR041306">
    <property type="entry name" value="C5HCH"/>
</dbReference>
<feature type="region of interest" description="Disordered" evidence="26">
    <location>
        <begin position="1369"/>
        <end position="1391"/>
    </location>
</feature>
<feature type="region of interest" description="Disordered" evidence="26">
    <location>
        <begin position="643"/>
        <end position="694"/>
    </location>
</feature>
<feature type="compositionally biased region" description="Basic and acidic residues" evidence="26">
    <location>
        <begin position="2681"/>
        <end position="2691"/>
    </location>
</feature>
<feature type="domain" description="PHD-type" evidence="27">
    <location>
        <begin position="1681"/>
        <end position="1727"/>
    </location>
</feature>
<dbReference type="InterPro" id="IPR046341">
    <property type="entry name" value="SET_dom_sf"/>
</dbReference>
<dbReference type="InterPro" id="IPR050777">
    <property type="entry name" value="SET2_Histone-Lys_MeTrsfase"/>
</dbReference>
<keyword evidence="5" id="KW-0678">Repressor</keyword>
<reference evidence="33" key="1">
    <citation type="submission" date="2016-05" db="EMBL/GenBank/DDBJ databases">
        <authorList>
            <person name="Lavstsen T."/>
            <person name="Jespersen J.S."/>
        </authorList>
    </citation>
    <scope>NUCLEOTIDE SEQUENCE</scope>
    <source>
        <tissue evidence="33">Brain</tissue>
    </source>
</reference>
<evidence type="ECO:0000256" key="10">
    <source>
        <dbReference type="ARBA" id="ARBA00022691"/>
    </source>
</evidence>
<keyword evidence="7" id="KW-0597">Phosphoprotein</keyword>
<feature type="compositionally biased region" description="Basic and acidic residues" evidence="26">
    <location>
        <begin position="101"/>
        <end position="122"/>
    </location>
</feature>
<feature type="compositionally biased region" description="Basic residues" evidence="26">
    <location>
        <begin position="3445"/>
        <end position="3457"/>
    </location>
</feature>
<feature type="compositionally biased region" description="Basic and acidic residues" evidence="26">
    <location>
        <begin position="2844"/>
        <end position="2859"/>
    </location>
</feature>
<feature type="compositionally biased region" description="Polar residues" evidence="26">
    <location>
        <begin position="2899"/>
        <end position="2912"/>
    </location>
</feature>
<dbReference type="SMART" id="SM00501">
    <property type="entry name" value="BRIGHT"/>
    <property type="match status" value="1"/>
</dbReference>
<feature type="compositionally biased region" description="Basic residues" evidence="26">
    <location>
        <begin position="2234"/>
        <end position="2245"/>
    </location>
</feature>
<feature type="compositionally biased region" description="Basic residues" evidence="26">
    <location>
        <begin position="2777"/>
        <end position="2786"/>
    </location>
</feature>
<evidence type="ECO:0000313" key="33">
    <source>
        <dbReference type="EMBL" id="SBS10625.1"/>
    </source>
</evidence>
<feature type="region of interest" description="Disordered" evidence="26">
    <location>
        <begin position="439"/>
        <end position="547"/>
    </location>
</feature>
<feature type="compositionally biased region" description="Low complexity" evidence="26">
    <location>
        <begin position="3569"/>
        <end position="3591"/>
    </location>
</feature>
<dbReference type="Pfam" id="PF00856">
    <property type="entry name" value="SET"/>
    <property type="match status" value="1"/>
</dbReference>
<evidence type="ECO:0000256" key="9">
    <source>
        <dbReference type="ARBA" id="ARBA00022679"/>
    </source>
</evidence>
<evidence type="ECO:0000256" key="13">
    <source>
        <dbReference type="ARBA" id="ARBA00022771"/>
    </source>
</evidence>
<feature type="compositionally biased region" description="Basic and acidic residues" evidence="26">
    <location>
        <begin position="3459"/>
        <end position="3476"/>
    </location>
</feature>
<dbReference type="InterPro" id="IPR055197">
    <property type="entry name" value="PHDvar_NSD"/>
</dbReference>
<dbReference type="CDD" id="cd19210">
    <property type="entry name" value="SET_NSD1"/>
    <property type="match status" value="1"/>
</dbReference>
<dbReference type="PROSITE" id="PS50016">
    <property type="entry name" value="ZF_PHD_2"/>
    <property type="match status" value="2"/>
</dbReference>
<dbReference type="GO" id="GO:0005654">
    <property type="term" value="C:nucleoplasm"/>
    <property type="evidence" value="ECO:0007669"/>
    <property type="project" value="UniProtKB-ARBA"/>
</dbReference>
<dbReference type="GO" id="GO:0005694">
    <property type="term" value="C:chromosome"/>
    <property type="evidence" value="ECO:0007669"/>
    <property type="project" value="UniProtKB-SubCell"/>
</dbReference>
<dbReference type="InterPro" id="IPR036431">
    <property type="entry name" value="ARID_dom_sf"/>
</dbReference>
<dbReference type="InterPro" id="IPR001214">
    <property type="entry name" value="SET_dom"/>
</dbReference>
<dbReference type="FunFam" id="3.30.40.10:FF:000106">
    <property type="entry name" value="Histone-lysine N-methyltransferase"/>
    <property type="match status" value="1"/>
</dbReference>
<feature type="domain" description="PWWP" evidence="29">
    <location>
        <begin position="1894"/>
        <end position="1956"/>
    </location>
</feature>
<dbReference type="Pfam" id="PF00855">
    <property type="entry name" value="PWWP"/>
    <property type="match status" value="2"/>
</dbReference>
<dbReference type="FunFam" id="2.170.270.10:FF:000002">
    <property type="entry name" value="Histone-lysine N-methyltransferase"/>
    <property type="match status" value="1"/>
</dbReference>
<dbReference type="FunFam" id="3.30.40.10:FF:000201">
    <property type="entry name" value="Histone-lysine N-methyltransferase"/>
    <property type="match status" value="1"/>
</dbReference>
<feature type="compositionally biased region" description="Acidic residues" evidence="26">
    <location>
        <begin position="2491"/>
        <end position="2519"/>
    </location>
</feature>
<dbReference type="CDD" id="cd15656">
    <property type="entry name" value="PHD4_NSD1"/>
    <property type="match status" value="1"/>
</dbReference>
<keyword evidence="14" id="KW-0862">Zinc</keyword>
<dbReference type="InterPro" id="IPR001965">
    <property type="entry name" value="Znf_PHD"/>
</dbReference>
<keyword evidence="15" id="KW-0832">Ubl conjugation</keyword>
<feature type="compositionally biased region" description="Basic and acidic residues" evidence="26">
    <location>
        <begin position="1495"/>
        <end position="1510"/>
    </location>
</feature>
<dbReference type="FunFam" id="1.10.150.60:FF:000003">
    <property type="entry name" value="AT-rich interactive domain-containing protein 4B"/>
    <property type="match status" value="1"/>
</dbReference>
<dbReference type="PANTHER" id="PTHR22884">
    <property type="entry name" value="SET DOMAIN PROTEINS"/>
    <property type="match status" value="1"/>
</dbReference>
<feature type="compositionally biased region" description="Polar residues" evidence="26">
    <location>
        <begin position="485"/>
        <end position="503"/>
    </location>
</feature>
<dbReference type="GO" id="GO:0006355">
    <property type="term" value="P:regulation of DNA-templated transcription"/>
    <property type="evidence" value="ECO:0007669"/>
    <property type="project" value="UniProtKB-ARBA"/>
</dbReference>
<dbReference type="EMBL" id="HAEH01020330">
    <property type="protein sequence ID" value="SBS10625.1"/>
    <property type="molecule type" value="Transcribed_RNA"/>
</dbReference>
<keyword evidence="10" id="KW-0949">S-adenosyl-L-methionine</keyword>
<feature type="region of interest" description="Disordered" evidence="26">
    <location>
        <begin position="2424"/>
        <end position="2457"/>
    </location>
</feature>
<feature type="domain" description="Post-SET" evidence="30">
    <location>
        <begin position="2204"/>
        <end position="2220"/>
    </location>
</feature>
<protein>
    <recommendedName>
        <fullName evidence="3">Histone-lysine N-methyltransferase, H3 lysine-36 specific</fullName>
        <ecNumber evidence="22">2.1.1.357</ecNumber>
    </recommendedName>
    <alternativeName>
        <fullName evidence="23">H3-K36-HMTase</fullName>
    </alternativeName>
    <alternativeName>
        <fullName evidence="24">Nuclear receptor-binding SET domain-containing protein 1</fullName>
    </alternativeName>
</protein>
<feature type="compositionally biased region" description="Pro residues" evidence="26">
    <location>
        <begin position="3287"/>
        <end position="3297"/>
    </location>
</feature>
<feature type="compositionally biased region" description="Basic and acidic residues" evidence="26">
    <location>
        <begin position="3020"/>
        <end position="3035"/>
    </location>
</feature>
<dbReference type="GO" id="GO:0003677">
    <property type="term" value="F:DNA binding"/>
    <property type="evidence" value="ECO:0007669"/>
    <property type="project" value="InterPro"/>
</dbReference>
<evidence type="ECO:0000256" key="21">
    <source>
        <dbReference type="ARBA" id="ARBA00050654"/>
    </source>
</evidence>
<reference evidence="33" key="2">
    <citation type="submission" date="2016-06" db="EMBL/GenBank/DDBJ databases">
        <title>The genome of a short-lived fish provides insights into sex chromosome evolution and the genetic control of aging.</title>
        <authorList>
            <person name="Reichwald K."/>
            <person name="Felder M."/>
            <person name="Petzold A."/>
            <person name="Koch P."/>
            <person name="Groth M."/>
            <person name="Platzer M."/>
        </authorList>
    </citation>
    <scope>NUCLEOTIDE SEQUENCE</scope>
    <source>
        <tissue evidence="33">Brain</tissue>
    </source>
</reference>
<dbReference type="Pfam" id="PF23011">
    <property type="entry name" value="PHD-1st_NSD"/>
    <property type="match status" value="1"/>
</dbReference>
<dbReference type="CDD" id="cd18641">
    <property type="entry name" value="CBD_RBP1_like"/>
    <property type="match status" value="1"/>
</dbReference>
<keyword evidence="8" id="KW-0489">Methyltransferase</keyword>
<dbReference type="Pfam" id="PF17907">
    <property type="entry name" value="AWS"/>
    <property type="match status" value="1"/>
</dbReference>
<feature type="region of interest" description="Disordered" evidence="26">
    <location>
        <begin position="918"/>
        <end position="986"/>
    </location>
</feature>
<evidence type="ECO:0000256" key="6">
    <source>
        <dbReference type="ARBA" id="ARBA00022499"/>
    </source>
</evidence>
<dbReference type="SMART" id="SM01014">
    <property type="entry name" value="ARID"/>
    <property type="match status" value="1"/>
</dbReference>
<keyword evidence="13 25" id="KW-0863">Zinc-finger</keyword>
<feature type="compositionally biased region" description="Basic and acidic residues" evidence="26">
    <location>
        <begin position="938"/>
        <end position="955"/>
    </location>
</feature>
<dbReference type="InterPro" id="IPR047432">
    <property type="entry name" value="PHD5_NSD1"/>
</dbReference>
<evidence type="ECO:0000256" key="20">
    <source>
        <dbReference type="ARBA" id="ARBA00023242"/>
    </source>
</evidence>
<feature type="compositionally biased region" description="Basic and acidic residues" evidence="26">
    <location>
        <begin position="3427"/>
        <end position="3437"/>
    </location>
</feature>
<dbReference type="InterPro" id="IPR019787">
    <property type="entry name" value="Znf_PHD-finger"/>
</dbReference>
<dbReference type="PROSITE" id="PS50868">
    <property type="entry name" value="POST_SET"/>
    <property type="match status" value="1"/>
</dbReference>
<feature type="region of interest" description="Disordered" evidence="26">
    <location>
        <begin position="591"/>
        <end position="612"/>
    </location>
</feature>
<keyword evidence="19" id="KW-0804">Transcription</keyword>
<dbReference type="Pfam" id="PF22908">
    <property type="entry name" value="PHD_NSD"/>
    <property type="match status" value="1"/>
</dbReference>
<dbReference type="InterPro" id="IPR001606">
    <property type="entry name" value="ARID_dom"/>
</dbReference>
<proteinExistence type="predicted"/>
<dbReference type="SMART" id="SM00293">
    <property type="entry name" value="PWWP"/>
    <property type="match status" value="1"/>
</dbReference>
<feature type="region of interest" description="Disordered" evidence="26">
    <location>
        <begin position="1417"/>
        <end position="1526"/>
    </location>
</feature>
<evidence type="ECO:0000256" key="7">
    <source>
        <dbReference type="ARBA" id="ARBA00022553"/>
    </source>
</evidence>
<feature type="compositionally biased region" description="Polar residues" evidence="26">
    <location>
        <begin position="1238"/>
        <end position="1253"/>
    </location>
</feature>
<dbReference type="SUPFAM" id="SSF63748">
    <property type="entry name" value="Tudor/PWWP/MBT"/>
    <property type="match status" value="2"/>
</dbReference>
<feature type="region of interest" description="Disordered" evidence="26">
    <location>
        <begin position="1238"/>
        <end position="1337"/>
    </location>
</feature>
<feature type="region of interest" description="Disordered" evidence="26">
    <location>
        <begin position="2223"/>
        <end position="2245"/>
    </location>
</feature>
<evidence type="ECO:0000256" key="17">
    <source>
        <dbReference type="ARBA" id="ARBA00023015"/>
    </source>
</evidence>
<feature type="region of interest" description="Disordered" evidence="26">
    <location>
        <begin position="101"/>
        <end position="162"/>
    </location>
</feature>
<keyword evidence="17" id="KW-0805">Transcription regulation</keyword>
<feature type="compositionally biased region" description="Acidic residues" evidence="26">
    <location>
        <begin position="2528"/>
        <end position="2537"/>
    </location>
</feature>
<dbReference type="PROSITE" id="PS01359">
    <property type="entry name" value="ZF_PHD_1"/>
    <property type="match status" value="2"/>
</dbReference>
<dbReference type="GO" id="GO:0032259">
    <property type="term" value="P:methylation"/>
    <property type="evidence" value="ECO:0007669"/>
    <property type="project" value="UniProtKB-KW"/>
</dbReference>
<keyword evidence="33" id="KW-0675">Receptor</keyword>
<feature type="compositionally biased region" description="Acidic residues" evidence="26">
    <location>
        <begin position="2739"/>
        <end position="2756"/>
    </location>
</feature>
<dbReference type="InterPro" id="IPR016197">
    <property type="entry name" value="Chromo-like_dom_sf"/>
</dbReference>
<evidence type="ECO:0000256" key="16">
    <source>
        <dbReference type="ARBA" id="ARBA00022853"/>
    </source>
</evidence>